<proteinExistence type="predicted"/>
<dbReference type="AlphaFoldDB" id="A0A9D1K675"/>
<reference evidence="2" key="2">
    <citation type="journal article" date="2021" name="PeerJ">
        <title>Extensive microbial diversity within the chicken gut microbiome revealed by metagenomics and culture.</title>
        <authorList>
            <person name="Gilroy R."/>
            <person name="Ravi A."/>
            <person name="Getino M."/>
            <person name="Pursley I."/>
            <person name="Horton D.L."/>
            <person name="Alikhan N.F."/>
            <person name="Baker D."/>
            <person name="Gharbi K."/>
            <person name="Hall N."/>
            <person name="Watson M."/>
            <person name="Adriaenssens E.M."/>
            <person name="Foster-Nyarko E."/>
            <person name="Jarju S."/>
            <person name="Secka A."/>
            <person name="Antonio M."/>
            <person name="Oren A."/>
            <person name="Chaudhuri R.R."/>
            <person name="La Ragione R."/>
            <person name="Hildebrand F."/>
            <person name="Pallen M.J."/>
        </authorList>
    </citation>
    <scope>NUCLEOTIDE SEQUENCE</scope>
    <source>
        <strain evidence="2">13766</strain>
    </source>
</reference>
<organism evidence="2 3">
    <name type="scientific">Candidatus Alectryocaccomicrobium excrementavium</name>
    <dbReference type="NCBI Taxonomy" id="2840668"/>
    <lineage>
        <taxon>Bacteria</taxon>
        <taxon>Bacillati</taxon>
        <taxon>Bacillota</taxon>
        <taxon>Clostridia</taxon>
        <taxon>Candidatus Alectryocaccomicrobium</taxon>
    </lineage>
</organism>
<accession>A0A9D1K675</accession>
<feature type="coiled-coil region" evidence="1">
    <location>
        <begin position="1"/>
        <end position="38"/>
    </location>
</feature>
<sequence>MNTLYEQIKELEQTISALEEARDSAEEAAELLQEAGLQQLAETVSDFAQEIDCEMDPFVRELSELYAREREEVYWDNQRDL</sequence>
<gene>
    <name evidence="2" type="ORF">IAA84_08600</name>
</gene>
<evidence type="ECO:0000313" key="3">
    <source>
        <dbReference type="Proteomes" id="UP000824140"/>
    </source>
</evidence>
<protein>
    <submittedName>
        <fullName evidence="2">Uncharacterized protein</fullName>
    </submittedName>
</protein>
<dbReference type="Proteomes" id="UP000824140">
    <property type="component" value="Unassembled WGS sequence"/>
</dbReference>
<keyword evidence="1" id="KW-0175">Coiled coil</keyword>
<dbReference type="EMBL" id="DVJN01000172">
    <property type="protein sequence ID" value="HIS93056.1"/>
    <property type="molecule type" value="Genomic_DNA"/>
</dbReference>
<comment type="caution">
    <text evidence="2">The sequence shown here is derived from an EMBL/GenBank/DDBJ whole genome shotgun (WGS) entry which is preliminary data.</text>
</comment>
<reference evidence="2" key="1">
    <citation type="submission" date="2020-10" db="EMBL/GenBank/DDBJ databases">
        <authorList>
            <person name="Gilroy R."/>
        </authorList>
    </citation>
    <scope>NUCLEOTIDE SEQUENCE</scope>
    <source>
        <strain evidence="2">13766</strain>
    </source>
</reference>
<evidence type="ECO:0000256" key="1">
    <source>
        <dbReference type="SAM" id="Coils"/>
    </source>
</evidence>
<evidence type="ECO:0000313" key="2">
    <source>
        <dbReference type="EMBL" id="HIS93056.1"/>
    </source>
</evidence>
<name>A0A9D1K675_9FIRM</name>